<evidence type="ECO:0000256" key="5">
    <source>
        <dbReference type="ARBA" id="ARBA00047942"/>
    </source>
</evidence>
<dbReference type="Proteomes" id="UP001501469">
    <property type="component" value="Unassembled WGS sequence"/>
</dbReference>
<evidence type="ECO:0000313" key="7">
    <source>
        <dbReference type="EMBL" id="GAA4056537.1"/>
    </source>
</evidence>
<evidence type="ECO:0000313" key="8">
    <source>
        <dbReference type="Proteomes" id="UP001501469"/>
    </source>
</evidence>
<sequence>MTNEQIFVELRDKSSNWQNEEEVRVGWVTTLQQALGITFDLERGRRDSSYNNLIIEFKDKGLFYGRTDSAKFKEAMDDRLAKYIPRAARQDGLDASNYIGIAIDGEHLAFAQWVNGQLEPGPLYPLSATSVGLVVDAIQANFLRAVTSSNLIEDFGPSSPAGMAVMQELAALLSAALAEPDGNKITMLFQEWRTLYGQISDAARRAAAASQAQLRFQVQVPEELLIPASLFIIHTYNSLLMKLLAAEIIASHGLTSFRFFSQSILAQDEAALPGVLARDVEGGEYFNAAGVKGFVEEAIFSWYLSAFQEGTTGQPLLAAIRALLSRLSLYRTDKLEAAQANDVLKSFYQNLVPEVLRKSLGEYYTPDWLVKYSVDKVTPASWLGVRVLDPTCGSGSFLLEAIRRKRAAAVLAGTGSLELLQELAHTVWGFDLNPLAVQTARVNYLIAVADLLAANPGHEFEVPVLLADAVYSPARQPYEAEDVVRYRVGSEVADLEVVLPAELALDRVRLDRVFTVLGAEIERNHEPAEALQALVRRHALTASEVSSWTGPLSQTYRNVLALHRRNWNGIWFRIVRNFFWSATAGQFDIVVGNPPWVRWANLPALYRDRVKPTCEQYDIFSSTPFSGGNSLDISGLITYTVADKWLKPEGKLVFVLTQTLFQNPSSEGFRRFRINETMHLIPLEIDDLKALKPFADAANSTAVAVFQKTETGRSPYPVTYRVWDRIGTASRNIPAASSPAEVMARIEFKTMEANPVGGIGSPWAILPPGRHAQLDILQGTCDWVQGRKGITADLNGIYFVPILAENAGLNRVQIETRPEAGKTDLGPKRRFWVEPDLLYPLLKGASDIAPCRLTREHEWFVFVPNTGILRRNYEAAADLVEGTLPLTLRYFETYQPTLERRSTYRLRMKNAPFYAIYTVGNYTFAPYKVVWAEQGKFGAAVVTSAPVPLQGDKPFIPDHKLFFADFYEEAPAYFLCGLLNAPCVKEYIESHYISIQLGDVFKHMTLPPYDAAEPRHIELSELAKQAHLCPEAEYPGELAKVLALADSILLGV</sequence>
<dbReference type="Gene3D" id="3.40.50.150">
    <property type="entry name" value="Vaccinia Virus protein VP39"/>
    <property type="match status" value="2"/>
</dbReference>
<keyword evidence="2 7" id="KW-0489">Methyltransferase</keyword>
<organism evidence="7 8">
    <name type="scientific">Hymenobacter glaciei</name>
    <dbReference type="NCBI Taxonomy" id="877209"/>
    <lineage>
        <taxon>Bacteria</taxon>
        <taxon>Pseudomonadati</taxon>
        <taxon>Bacteroidota</taxon>
        <taxon>Cytophagia</taxon>
        <taxon>Cytophagales</taxon>
        <taxon>Hymenobacteraceae</taxon>
        <taxon>Hymenobacter</taxon>
    </lineage>
</organism>
<dbReference type="GO" id="GO:0008168">
    <property type="term" value="F:methyltransferase activity"/>
    <property type="evidence" value="ECO:0007669"/>
    <property type="project" value="UniProtKB-KW"/>
</dbReference>
<dbReference type="PRINTS" id="PR00507">
    <property type="entry name" value="N12N6MTFRASE"/>
</dbReference>
<dbReference type="InterPro" id="IPR029063">
    <property type="entry name" value="SAM-dependent_MTases_sf"/>
</dbReference>
<name>A0ABP7V0H6_9BACT</name>
<proteinExistence type="predicted"/>
<dbReference type="EMBL" id="BAABDK010000044">
    <property type="protein sequence ID" value="GAA4056537.1"/>
    <property type="molecule type" value="Genomic_DNA"/>
</dbReference>
<keyword evidence="8" id="KW-1185">Reference proteome</keyword>
<dbReference type="PANTHER" id="PTHR33841:SF4">
    <property type="entry name" value="RESTRICTION MODIFICATION SYSTEM DNA SPECIFICITY DOMAIN"/>
    <property type="match status" value="1"/>
</dbReference>
<gene>
    <name evidence="7" type="ORF">GCM10022409_49500</name>
</gene>
<dbReference type="GO" id="GO:0032259">
    <property type="term" value="P:methylation"/>
    <property type="evidence" value="ECO:0007669"/>
    <property type="project" value="UniProtKB-KW"/>
</dbReference>
<dbReference type="PANTHER" id="PTHR33841">
    <property type="entry name" value="DNA METHYLTRANSFERASE YEEA-RELATED"/>
    <property type="match status" value="1"/>
</dbReference>
<evidence type="ECO:0000256" key="4">
    <source>
        <dbReference type="ARBA" id="ARBA00022691"/>
    </source>
</evidence>
<dbReference type="SUPFAM" id="SSF53335">
    <property type="entry name" value="S-adenosyl-L-methionine-dependent methyltransferases"/>
    <property type="match status" value="1"/>
</dbReference>
<feature type="domain" description="Type II methyltransferase M.TaqI-like" evidence="6">
    <location>
        <begin position="426"/>
        <end position="676"/>
    </location>
</feature>
<evidence type="ECO:0000256" key="3">
    <source>
        <dbReference type="ARBA" id="ARBA00022679"/>
    </source>
</evidence>
<keyword evidence="4" id="KW-0949">S-adenosyl-L-methionine</keyword>
<dbReference type="Pfam" id="PF07669">
    <property type="entry name" value="Eco57I"/>
    <property type="match status" value="1"/>
</dbReference>
<evidence type="ECO:0000259" key="6">
    <source>
        <dbReference type="Pfam" id="PF07669"/>
    </source>
</evidence>
<dbReference type="RefSeq" id="WP_345060068.1">
    <property type="nucleotide sequence ID" value="NZ_BAABDK010000044.1"/>
</dbReference>
<dbReference type="PROSITE" id="PS00092">
    <property type="entry name" value="N6_MTASE"/>
    <property type="match status" value="1"/>
</dbReference>
<dbReference type="InterPro" id="IPR002052">
    <property type="entry name" value="DNA_methylase_N6_adenine_CS"/>
</dbReference>
<comment type="caution">
    <text evidence="7">The sequence shown here is derived from an EMBL/GenBank/DDBJ whole genome shotgun (WGS) entry which is preliminary data.</text>
</comment>
<evidence type="ECO:0000256" key="1">
    <source>
        <dbReference type="ARBA" id="ARBA00011900"/>
    </source>
</evidence>
<evidence type="ECO:0000256" key="2">
    <source>
        <dbReference type="ARBA" id="ARBA00022603"/>
    </source>
</evidence>
<dbReference type="InterPro" id="IPR011639">
    <property type="entry name" value="MethylTrfase_TaqI-like_dom"/>
</dbReference>
<dbReference type="InterPro" id="IPR050953">
    <property type="entry name" value="N4_N6_ade-DNA_methylase"/>
</dbReference>
<dbReference type="EC" id="2.1.1.72" evidence="1"/>
<accession>A0ABP7V0H6</accession>
<protein>
    <recommendedName>
        <fullName evidence="1">site-specific DNA-methyltransferase (adenine-specific)</fullName>
        <ecNumber evidence="1">2.1.1.72</ecNumber>
    </recommendedName>
</protein>
<keyword evidence="3" id="KW-0808">Transferase</keyword>
<comment type="catalytic activity">
    <reaction evidence="5">
        <text>a 2'-deoxyadenosine in DNA + S-adenosyl-L-methionine = an N(6)-methyl-2'-deoxyadenosine in DNA + S-adenosyl-L-homocysteine + H(+)</text>
        <dbReference type="Rhea" id="RHEA:15197"/>
        <dbReference type="Rhea" id="RHEA-COMP:12418"/>
        <dbReference type="Rhea" id="RHEA-COMP:12419"/>
        <dbReference type="ChEBI" id="CHEBI:15378"/>
        <dbReference type="ChEBI" id="CHEBI:57856"/>
        <dbReference type="ChEBI" id="CHEBI:59789"/>
        <dbReference type="ChEBI" id="CHEBI:90615"/>
        <dbReference type="ChEBI" id="CHEBI:90616"/>
        <dbReference type="EC" id="2.1.1.72"/>
    </reaction>
</comment>
<reference evidence="8" key="1">
    <citation type="journal article" date="2019" name="Int. J. Syst. Evol. Microbiol.">
        <title>The Global Catalogue of Microorganisms (GCM) 10K type strain sequencing project: providing services to taxonomists for standard genome sequencing and annotation.</title>
        <authorList>
            <consortium name="The Broad Institute Genomics Platform"/>
            <consortium name="The Broad Institute Genome Sequencing Center for Infectious Disease"/>
            <person name="Wu L."/>
            <person name="Ma J."/>
        </authorList>
    </citation>
    <scope>NUCLEOTIDE SEQUENCE [LARGE SCALE GENOMIC DNA]</scope>
    <source>
        <strain evidence="8">JCM 17225</strain>
    </source>
</reference>